<dbReference type="InterPro" id="IPR001810">
    <property type="entry name" value="F-box_dom"/>
</dbReference>
<dbReference type="InterPro" id="IPR036047">
    <property type="entry name" value="F-box-like_dom_sf"/>
</dbReference>
<dbReference type="Proteomes" id="UP000694005">
    <property type="component" value="Chromosome A03"/>
</dbReference>
<dbReference type="Pfam" id="PF08387">
    <property type="entry name" value="FBD"/>
    <property type="match status" value="2"/>
</dbReference>
<dbReference type="PANTHER" id="PTHR31900">
    <property type="entry name" value="F-BOX/RNI SUPERFAMILY PROTEIN-RELATED"/>
    <property type="match status" value="1"/>
</dbReference>
<dbReference type="InterPro" id="IPR053781">
    <property type="entry name" value="F-box_AtFBL13-like"/>
</dbReference>
<organism evidence="2 3">
    <name type="scientific">Brassica campestris</name>
    <name type="common">Field mustard</name>
    <dbReference type="NCBI Taxonomy" id="3711"/>
    <lineage>
        <taxon>Eukaryota</taxon>
        <taxon>Viridiplantae</taxon>
        <taxon>Streptophyta</taxon>
        <taxon>Embryophyta</taxon>
        <taxon>Tracheophyta</taxon>
        <taxon>Spermatophyta</taxon>
        <taxon>Magnoliopsida</taxon>
        <taxon>eudicotyledons</taxon>
        <taxon>Gunneridae</taxon>
        <taxon>Pentapetalae</taxon>
        <taxon>rosids</taxon>
        <taxon>malvids</taxon>
        <taxon>Brassicales</taxon>
        <taxon>Brassicaceae</taxon>
        <taxon>Brassiceae</taxon>
        <taxon>Brassica</taxon>
    </lineage>
</organism>
<dbReference type="SUPFAM" id="SSF81383">
    <property type="entry name" value="F-box domain"/>
    <property type="match status" value="1"/>
</dbReference>
<dbReference type="Gene3D" id="1.20.1280.50">
    <property type="match status" value="1"/>
</dbReference>
<sequence length="735" mass="84378">MDRISHLPEEIISKILSFLPTRDVMRTMFLSKSWKSLWILVPRLEFDDTHFLRGGTSRASHYGNFRRFVDRSLLSHAAAGQVLQSLSLRSAHNVTRDDVEIWLRTAVKLGLKELKLVNFVDYRGLGLRSIYTCETLVVLRLEKSTLDVPDHVCLRSLKTLSLIYMTYSSPNSLLRMLPSCPVLEELFLQQTQAYQTNVLSLKIMVPSLKRLSLISEGYRPTGDVNLMIDTPSLKSLQIVDRSGNFSFSEPMNINQVLKANVDVILKRPEKLLHSLASVVHIRLCLSASEVVVYPDGCCFHRLKHLEVCTCKSEWLLLFMRVLQDSPVLKVIKINQCHPVINPRTRHWNQPGSVPRCFSSNLEYFEWVNYEGTQYEKQLSTYILKTAVFLKKASFTASSGDDYKEKLQMLQELSFSRRASSTFKRGLRELSFENCYTIEEPIRLPQSLYTCGTLVALKLQNVSLVDVQFPVCFKLLKTLHLDEVIYLDDETPKKLLSCCPILQVLDLDRAENDNVRRFSITVPSLQKFDYYGRPGSVLVMNTPSLKYFKTLDYACECMIEYLPEILVAHVEVTCSNTDDILRSLASVKRLLLCLSSEFPSGSIFHQLEHLEFCTCETKCDLLMSLLQHSPKLRSLKLNETHGNVCGYRTLHWEEPSTVPETLMLVLETFEWRNYRGRNVERELASFVLKHARRLKVATFSPLASTQLDTTLGEKYRMITELARLPRGSTECELMFG</sequence>
<dbReference type="SUPFAM" id="SSF52047">
    <property type="entry name" value="RNI-like"/>
    <property type="match status" value="2"/>
</dbReference>
<dbReference type="SMART" id="SM00256">
    <property type="entry name" value="FBOX"/>
    <property type="match status" value="1"/>
</dbReference>
<dbReference type="EMBL" id="LS974619">
    <property type="protein sequence ID" value="CAG7880004.1"/>
    <property type="molecule type" value="Genomic_DNA"/>
</dbReference>
<name>A0A8D9GG46_BRACM</name>
<dbReference type="AlphaFoldDB" id="A0A8D9GG46"/>
<dbReference type="InterPro" id="IPR050232">
    <property type="entry name" value="FBL13/AtMIF1-like"/>
</dbReference>
<dbReference type="Pfam" id="PF24758">
    <property type="entry name" value="LRR_At5g56370"/>
    <property type="match status" value="2"/>
</dbReference>
<dbReference type="PROSITE" id="PS50181">
    <property type="entry name" value="FBOX"/>
    <property type="match status" value="1"/>
</dbReference>
<evidence type="ECO:0000313" key="3">
    <source>
        <dbReference type="Proteomes" id="UP000694005"/>
    </source>
</evidence>
<dbReference type="Gene3D" id="3.80.10.10">
    <property type="entry name" value="Ribonuclease Inhibitor"/>
    <property type="match status" value="2"/>
</dbReference>
<feature type="domain" description="F-box" evidence="1">
    <location>
        <begin position="1"/>
        <end position="37"/>
    </location>
</feature>
<dbReference type="CDD" id="cd22160">
    <property type="entry name" value="F-box_AtFBL13-like"/>
    <property type="match status" value="1"/>
</dbReference>
<protein>
    <recommendedName>
        <fullName evidence="1">F-box domain-containing protein</fullName>
    </recommendedName>
</protein>
<accession>A0A8D9GG46</accession>
<dbReference type="Pfam" id="PF00646">
    <property type="entry name" value="F-box"/>
    <property type="match status" value="1"/>
</dbReference>
<dbReference type="InterPro" id="IPR006566">
    <property type="entry name" value="FBD"/>
</dbReference>
<dbReference type="InterPro" id="IPR032675">
    <property type="entry name" value="LRR_dom_sf"/>
</dbReference>
<dbReference type="PANTHER" id="PTHR31900:SF29">
    <property type="entry name" value="FBD-LIKE DOMAIN FAMILY PROTEIN"/>
    <property type="match status" value="1"/>
</dbReference>
<dbReference type="Gramene" id="A03p13470.2_BraZ1">
    <property type="protein sequence ID" value="A03p13470.2_BraZ1.CDS"/>
    <property type="gene ID" value="A03g13470.2_BraZ1"/>
</dbReference>
<evidence type="ECO:0000313" key="2">
    <source>
        <dbReference type="EMBL" id="CAG7880004.1"/>
    </source>
</evidence>
<dbReference type="SMART" id="SM00579">
    <property type="entry name" value="FBD"/>
    <property type="match status" value="2"/>
</dbReference>
<gene>
    <name evidence="2" type="ORF">BRAPAZ1V2_A03P13470.2</name>
</gene>
<dbReference type="InterPro" id="IPR055411">
    <property type="entry name" value="LRR_FXL15/At3g58940/PEG3-like"/>
</dbReference>
<evidence type="ECO:0000259" key="1">
    <source>
        <dbReference type="PROSITE" id="PS50181"/>
    </source>
</evidence>
<reference evidence="2 3" key="1">
    <citation type="submission" date="2021-07" db="EMBL/GenBank/DDBJ databases">
        <authorList>
            <consortium name="Genoscope - CEA"/>
            <person name="William W."/>
        </authorList>
    </citation>
    <scope>NUCLEOTIDE SEQUENCE [LARGE SCALE GENOMIC DNA]</scope>
</reference>
<proteinExistence type="predicted"/>